<evidence type="ECO:0000256" key="1">
    <source>
        <dbReference type="ARBA" id="ARBA00022614"/>
    </source>
</evidence>
<keyword evidence="5" id="KW-1185">Reference proteome</keyword>
<feature type="signal peptide" evidence="4">
    <location>
        <begin position="1"/>
        <end position="19"/>
    </location>
</feature>
<dbReference type="Proteomes" id="UP000887574">
    <property type="component" value="Unplaced"/>
</dbReference>
<dbReference type="SUPFAM" id="SSF52058">
    <property type="entry name" value="L domain-like"/>
    <property type="match status" value="1"/>
</dbReference>
<accession>A0A915CWA3</accession>
<dbReference type="PANTHER" id="PTHR24366:SF170">
    <property type="entry name" value="RE50361P"/>
    <property type="match status" value="1"/>
</dbReference>
<proteinExistence type="predicted"/>
<dbReference type="Gene3D" id="3.80.10.10">
    <property type="entry name" value="Ribonuclease Inhibitor"/>
    <property type="match status" value="4"/>
</dbReference>
<dbReference type="PROSITE" id="PS51450">
    <property type="entry name" value="LRR"/>
    <property type="match status" value="2"/>
</dbReference>
<dbReference type="InterPro" id="IPR003591">
    <property type="entry name" value="Leu-rich_rpt_typical-subtyp"/>
</dbReference>
<evidence type="ECO:0000256" key="2">
    <source>
        <dbReference type="ARBA" id="ARBA00022737"/>
    </source>
</evidence>
<reference evidence="6" key="1">
    <citation type="submission" date="2022-11" db="UniProtKB">
        <authorList>
            <consortium name="WormBaseParasite"/>
        </authorList>
    </citation>
    <scope>IDENTIFICATION</scope>
</reference>
<dbReference type="InterPro" id="IPR001611">
    <property type="entry name" value="Leu-rich_rpt"/>
</dbReference>
<evidence type="ECO:0000256" key="3">
    <source>
        <dbReference type="SAM" id="MobiDB-lite"/>
    </source>
</evidence>
<name>A0A915CWA3_9BILA</name>
<evidence type="ECO:0000313" key="6">
    <source>
        <dbReference type="WBParaSite" id="jg13282"/>
    </source>
</evidence>
<keyword evidence="1" id="KW-0433">Leucine-rich repeat</keyword>
<sequence length="613" mass="67883">MRKLKRWLCIVHLAMLVSTTLFVLVDGGAETCPDRLLLPTNCYCQGVEGWMQVECVLSAQQDLLTVLQTIGSAFSNTTTTIHKITIKHCAKGVELLEPLPKLKIRSLQISGCGIKRVHEKAFDAMSDSLEQLSLTNNSISTLPFLKKLRKLQVINLSWNLLNDIPERSFDGLDQLRQLRLKHNRICLLLPNALNETKTSLELLDLSHNCLVTVPAQNLRNSIGLTHLDLAGNQIGDVAQMQFMNLPKLLELRLNSNRLKGIAPNGFMNVPQLKHFLARDNVLHQLDGQTLQAFKQLEVIDLSANSFARIPSFKDHSNLVQIHMDSNLIQKIDTLAFSANPKLNLISLQHNVISTISRNSFDSLAALTTLNLANNSLEFIERNMFDGVRNLKNLLIHNNHIMHINNASFTSIADLVVIDLSGNKLQKIQAGTFSKLPKLFFVDLSNNLISTFEKGAFHTRVANIFLDGNQLDCGADFGWFVTYLVDNNVRTFVPNQPEITCASPESMVNVRLKELMMTKANQTQLLLNERAQSSQPTSFLAGLIPGLVSGGAPRQPVSEVNSVEPAVPSSSVRIAGSPPQMSPDVQLQQPSAADIAQMLKNMPSMVVNIPVLVP</sequence>
<evidence type="ECO:0000256" key="4">
    <source>
        <dbReference type="SAM" id="SignalP"/>
    </source>
</evidence>
<protein>
    <submittedName>
        <fullName evidence="6">Uncharacterized protein</fullName>
    </submittedName>
</protein>
<dbReference type="PANTHER" id="PTHR24366">
    <property type="entry name" value="IG(IMMUNOGLOBULIN) AND LRR(LEUCINE RICH REPEAT) DOMAINS"/>
    <property type="match status" value="1"/>
</dbReference>
<dbReference type="WBParaSite" id="jg13282">
    <property type="protein sequence ID" value="jg13282"/>
    <property type="gene ID" value="jg13282"/>
</dbReference>
<dbReference type="Pfam" id="PF13855">
    <property type="entry name" value="LRR_8"/>
    <property type="match status" value="4"/>
</dbReference>
<dbReference type="SUPFAM" id="SSF52075">
    <property type="entry name" value="Outer arm dynein light chain 1"/>
    <property type="match status" value="1"/>
</dbReference>
<dbReference type="AlphaFoldDB" id="A0A915CWA3"/>
<keyword evidence="4" id="KW-0732">Signal</keyword>
<organism evidence="5 6">
    <name type="scientific">Ditylenchus dipsaci</name>
    <dbReference type="NCBI Taxonomy" id="166011"/>
    <lineage>
        <taxon>Eukaryota</taxon>
        <taxon>Metazoa</taxon>
        <taxon>Ecdysozoa</taxon>
        <taxon>Nematoda</taxon>
        <taxon>Chromadorea</taxon>
        <taxon>Rhabditida</taxon>
        <taxon>Tylenchina</taxon>
        <taxon>Tylenchomorpha</taxon>
        <taxon>Sphaerularioidea</taxon>
        <taxon>Anguinidae</taxon>
        <taxon>Anguininae</taxon>
        <taxon>Ditylenchus</taxon>
    </lineage>
</organism>
<feature type="chain" id="PRO_5037823667" evidence="4">
    <location>
        <begin position="20"/>
        <end position="613"/>
    </location>
</feature>
<dbReference type="InterPro" id="IPR032675">
    <property type="entry name" value="LRR_dom_sf"/>
</dbReference>
<feature type="region of interest" description="Disordered" evidence="3">
    <location>
        <begin position="553"/>
        <end position="583"/>
    </location>
</feature>
<evidence type="ECO:0000313" key="5">
    <source>
        <dbReference type="Proteomes" id="UP000887574"/>
    </source>
</evidence>
<dbReference type="SMART" id="SM00369">
    <property type="entry name" value="LRR_TYP"/>
    <property type="match status" value="12"/>
</dbReference>
<keyword evidence="2" id="KW-0677">Repeat</keyword>
<dbReference type="FunFam" id="3.80.10.10:FF:001360">
    <property type="entry name" value="Uncharacterized protein"/>
    <property type="match status" value="1"/>
</dbReference>